<evidence type="ECO:0000313" key="9">
    <source>
        <dbReference type="Proteomes" id="UP000093819"/>
    </source>
</evidence>
<dbReference type="GO" id="GO:0016705">
    <property type="term" value="F:oxidoreductase activity, acting on paired donors, with incorporation or reduction of molecular oxygen"/>
    <property type="evidence" value="ECO:0007669"/>
    <property type="project" value="InterPro"/>
</dbReference>
<dbReference type="GO" id="GO:0004497">
    <property type="term" value="F:monooxygenase activity"/>
    <property type="evidence" value="ECO:0007669"/>
    <property type="project" value="UniProtKB-KW"/>
</dbReference>
<keyword evidence="5 7" id="KW-0408">Iron</keyword>
<dbReference type="GO" id="GO:0020037">
    <property type="term" value="F:heme binding"/>
    <property type="evidence" value="ECO:0007669"/>
    <property type="project" value="InterPro"/>
</dbReference>
<dbReference type="PRINTS" id="PR00359">
    <property type="entry name" value="BP450"/>
</dbReference>
<comment type="caution">
    <text evidence="8">The sequence shown here is derived from an EMBL/GenBank/DDBJ whole genome shotgun (WGS) entry which is preliminary data.</text>
</comment>
<dbReference type="RefSeq" id="WP_065035603.1">
    <property type="nucleotide sequence ID" value="NZ_LZLR01000094.1"/>
</dbReference>
<dbReference type="OrthoDB" id="502624at2"/>
<evidence type="ECO:0000256" key="4">
    <source>
        <dbReference type="ARBA" id="ARBA00023002"/>
    </source>
</evidence>
<dbReference type="PANTHER" id="PTHR46696:SF1">
    <property type="entry name" value="CYTOCHROME P450 YJIB-RELATED"/>
    <property type="match status" value="1"/>
</dbReference>
<dbReference type="PROSITE" id="PS00086">
    <property type="entry name" value="CYTOCHROME_P450"/>
    <property type="match status" value="1"/>
</dbReference>
<comment type="similarity">
    <text evidence="1 7">Belongs to the cytochrome P450 family.</text>
</comment>
<evidence type="ECO:0000256" key="2">
    <source>
        <dbReference type="ARBA" id="ARBA00022617"/>
    </source>
</evidence>
<dbReference type="SUPFAM" id="SSF48264">
    <property type="entry name" value="Cytochrome P450"/>
    <property type="match status" value="1"/>
</dbReference>
<dbReference type="EMBL" id="LZLR01000094">
    <property type="protein sequence ID" value="OBK22430.1"/>
    <property type="molecule type" value="Genomic_DNA"/>
</dbReference>
<sequence length="443" mass="49272">MTTEQFNGATNCPANGGYSDLLEKVSFIDPAVQEKPFDYYRALRNCDPVHFEKDLGMYLVSRHEDLMTVLRDPVVFSQELGYYKQMASGHLDAIKEVLEREGGGFFPDVANIDPPKHTRVRRLLSQAFSRKRMNSLQPQFEDLVNGLIDGFVDRGRVDGLHDLALPMAIAFSQQQLHVEGLDQATIKRWGSAYLSQFSLQNTREDMLVAARELAQMQRYLIDLVRRRVEEPEDDMLSDIITAPASDEEPLSFDELVATARALLINTHDSMSTAFTNILFQVATNPKISEHFYGAGRDDAQMSKLIEELLRLEPPVRALSRVTTAPVNLGGVDLPEGAHLLILFASANDDDSVFQCPRQFDLSRINLRKSMTFGAGTHLCLGIALARMQLLVAARQVALRLPDLHLAVPVEDIKYLPNAALLAMESLPLTFTAGPAGGSHAHDV</sequence>
<proteinExistence type="inferred from homology"/>
<dbReference type="InterPro" id="IPR002397">
    <property type="entry name" value="Cyt_P450_B"/>
</dbReference>
<dbReference type="InterPro" id="IPR017972">
    <property type="entry name" value="Cyt_P450_CS"/>
</dbReference>
<dbReference type="InterPro" id="IPR036396">
    <property type="entry name" value="Cyt_P450_sf"/>
</dbReference>
<keyword evidence="6 7" id="KW-0503">Monooxygenase</keyword>
<evidence type="ECO:0000256" key="3">
    <source>
        <dbReference type="ARBA" id="ARBA00022723"/>
    </source>
</evidence>
<keyword evidence="2 7" id="KW-0349">Heme</keyword>
<evidence type="ECO:0000256" key="1">
    <source>
        <dbReference type="ARBA" id="ARBA00010617"/>
    </source>
</evidence>
<dbReference type="Gene3D" id="1.10.630.10">
    <property type="entry name" value="Cytochrome P450"/>
    <property type="match status" value="1"/>
</dbReference>
<evidence type="ECO:0000256" key="7">
    <source>
        <dbReference type="RuleBase" id="RU000461"/>
    </source>
</evidence>
<keyword evidence="4 7" id="KW-0560">Oxidoreductase</keyword>
<evidence type="ECO:0000256" key="6">
    <source>
        <dbReference type="ARBA" id="ARBA00023033"/>
    </source>
</evidence>
<dbReference type="InterPro" id="IPR001128">
    <property type="entry name" value="Cyt_P450"/>
</dbReference>
<evidence type="ECO:0000256" key="5">
    <source>
        <dbReference type="ARBA" id="ARBA00023004"/>
    </source>
</evidence>
<gene>
    <name evidence="8" type="ORF">A5635_22080</name>
</gene>
<evidence type="ECO:0000313" key="8">
    <source>
        <dbReference type="EMBL" id="OBK22430.1"/>
    </source>
</evidence>
<dbReference type="PANTHER" id="PTHR46696">
    <property type="entry name" value="P450, PUTATIVE (EUROFUNG)-RELATED"/>
    <property type="match status" value="1"/>
</dbReference>
<organism evidence="8 9">
    <name type="scientific">Mycobacterium asiaticum</name>
    <dbReference type="NCBI Taxonomy" id="1790"/>
    <lineage>
        <taxon>Bacteria</taxon>
        <taxon>Bacillati</taxon>
        <taxon>Actinomycetota</taxon>
        <taxon>Actinomycetes</taxon>
        <taxon>Mycobacteriales</taxon>
        <taxon>Mycobacteriaceae</taxon>
        <taxon>Mycobacterium</taxon>
    </lineage>
</organism>
<keyword evidence="3 7" id="KW-0479">Metal-binding</keyword>
<accession>A0A1A3NM56</accession>
<dbReference type="GO" id="GO:0005506">
    <property type="term" value="F:iron ion binding"/>
    <property type="evidence" value="ECO:0007669"/>
    <property type="project" value="InterPro"/>
</dbReference>
<dbReference type="Pfam" id="PF00067">
    <property type="entry name" value="p450"/>
    <property type="match status" value="1"/>
</dbReference>
<dbReference type="Proteomes" id="UP000093819">
    <property type="component" value="Unassembled WGS sequence"/>
</dbReference>
<evidence type="ECO:0008006" key="10">
    <source>
        <dbReference type="Google" id="ProtNLM"/>
    </source>
</evidence>
<dbReference type="AlphaFoldDB" id="A0A1A3NM56"/>
<reference evidence="8 9" key="1">
    <citation type="submission" date="2016-06" db="EMBL/GenBank/DDBJ databases">
        <authorList>
            <person name="Kjaerup R.B."/>
            <person name="Dalgaard T.S."/>
            <person name="Juul-Madsen H.R."/>
        </authorList>
    </citation>
    <scope>NUCLEOTIDE SEQUENCE [LARGE SCALE GENOMIC DNA]</scope>
    <source>
        <strain evidence="8 9">1245335.1</strain>
    </source>
</reference>
<name>A0A1A3NM56_MYCAS</name>
<protein>
    <recommendedName>
        <fullName evidence="10">Cytochrome</fullName>
    </recommendedName>
</protein>